<proteinExistence type="predicted"/>
<dbReference type="AlphaFoldDB" id="A0A0V0RC49"/>
<gene>
    <name evidence="1" type="ORF">T07_4432</name>
</gene>
<sequence>MSTKILPGVLVNIRYECFRKILCSLFRKVPLSLKLLQHSSSRKNVHGLIEAMCLYYQP</sequence>
<organism evidence="1 2">
    <name type="scientific">Trichinella nelsoni</name>
    <dbReference type="NCBI Taxonomy" id="6336"/>
    <lineage>
        <taxon>Eukaryota</taxon>
        <taxon>Metazoa</taxon>
        <taxon>Ecdysozoa</taxon>
        <taxon>Nematoda</taxon>
        <taxon>Enoplea</taxon>
        <taxon>Dorylaimia</taxon>
        <taxon>Trichinellida</taxon>
        <taxon>Trichinellidae</taxon>
        <taxon>Trichinella</taxon>
    </lineage>
</organism>
<reference evidence="1 2" key="1">
    <citation type="submission" date="2015-01" db="EMBL/GenBank/DDBJ databases">
        <title>Evolution of Trichinella species and genotypes.</title>
        <authorList>
            <person name="Korhonen P.K."/>
            <person name="Edoardo P."/>
            <person name="Giuseppe L.R."/>
            <person name="Gasser R.B."/>
        </authorList>
    </citation>
    <scope>NUCLEOTIDE SEQUENCE [LARGE SCALE GENOMIC DNA]</scope>
    <source>
        <strain evidence="1">ISS37</strain>
    </source>
</reference>
<dbReference type="EMBL" id="JYDL01000842">
    <property type="protein sequence ID" value="KRX12084.1"/>
    <property type="molecule type" value="Genomic_DNA"/>
</dbReference>
<name>A0A0V0RC49_9BILA</name>
<keyword evidence="2" id="KW-1185">Reference proteome</keyword>
<comment type="caution">
    <text evidence="1">The sequence shown here is derived from an EMBL/GenBank/DDBJ whole genome shotgun (WGS) entry which is preliminary data.</text>
</comment>
<protein>
    <submittedName>
        <fullName evidence="1">Uncharacterized protein</fullName>
    </submittedName>
</protein>
<accession>A0A0V0RC49</accession>
<evidence type="ECO:0000313" key="2">
    <source>
        <dbReference type="Proteomes" id="UP000054630"/>
    </source>
</evidence>
<dbReference type="Proteomes" id="UP000054630">
    <property type="component" value="Unassembled WGS sequence"/>
</dbReference>
<evidence type="ECO:0000313" key="1">
    <source>
        <dbReference type="EMBL" id="KRX12084.1"/>
    </source>
</evidence>